<dbReference type="EMBL" id="JABEPQ010000002">
    <property type="protein sequence ID" value="NNM46483.1"/>
    <property type="molecule type" value="Genomic_DNA"/>
</dbReference>
<comment type="caution">
    <text evidence="2">The sequence shown here is derived from an EMBL/GenBank/DDBJ whole genome shotgun (WGS) entry which is preliminary data.</text>
</comment>
<dbReference type="Gene3D" id="3.40.50.150">
    <property type="entry name" value="Vaccinia Virus protein VP39"/>
    <property type="match status" value="1"/>
</dbReference>
<dbReference type="GO" id="GO:0008757">
    <property type="term" value="F:S-adenosylmethionine-dependent methyltransferase activity"/>
    <property type="evidence" value="ECO:0007669"/>
    <property type="project" value="InterPro"/>
</dbReference>
<evidence type="ECO:0000313" key="3">
    <source>
        <dbReference type="Proteomes" id="UP000588586"/>
    </source>
</evidence>
<dbReference type="RefSeq" id="WP_171243584.1">
    <property type="nucleotide sequence ID" value="NZ_JABEPQ010000002.1"/>
</dbReference>
<proteinExistence type="predicted"/>
<dbReference type="GO" id="GO:0032259">
    <property type="term" value="P:methylation"/>
    <property type="evidence" value="ECO:0007669"/>
    <property type="project" value="UniProtKB-KW"/>
</dbReference>
<dbReference type="CDD" id="cd02440">
    <property type="entry name" value="AdoMet_MTases"/>
    <property type="match status" value="1"/>
</dbReference>
<keyword evidence="3" id="KW-1185">Reference proteome</keyword>
<dbReference type="AlphaFoldDB" id="A0A849HIK8"/>
<dbReference type="Proteomes" id="UP000588586">
    <property type="component" value="Unassembled WGS sequence"/>
</dbReference>
<dbReference type="Pfam" id="PF08241">
    <property type="entry name" value="Methyltransf_11"/>
    <property type="match status" value="1"/>
</dbReference>
<dbReference type="InterPro" id="IPR013216">
    <property type="entry name" value="Methyltransf_11"/>
</dbReference>
<dbReference type="SUPFAM" id="SSF53335">
    <property type="entry name" value="S-adenosyl-L-methionine-dependent methyltransferases"/>
    <property type="match status" value="1"/>
</dbReference>
<feature type="domain" description="Methyltransferase type 11" evidence="1">
    <location>
        <begin position="64"/>
        <end position="153"/>
    </location>
</feature>
<name>A0A849HIK8_9MICO</name>
<accession>A0A849HIK8</accession>
<dbReference type="InterPro" id="IPR029063">
    <property type="entry name" value="SAM-dependent_MTases_sf"/>
</dbReference>
<organism evidence="2 3">
    <name type="scientific">Knoellia koreensis</name>
    <dbReference type="NCBI Taxonomy" id="2730921"/>
    <lineage>
        <taxon>Bacteria</taxon>
        <taxon>Bacillati</taxon>
        <taxon>Actinomycetota</taxon>
        <taxon>Actinomycetes</taxon>
        <taxon>Micrococcales</taxon>
        <taxon>Intrasporangiaceae</taxon>
        <taxon>Knoellia</taxon>
    </lineage>
</organism>
<keyword evidence="2" id="KW-0808">Transferase</keyword>
<sequence length="263" mass="27727">MSDDPGQESGLDAEFDAMAGWVAEAVRSRGDRYAVPAACRGTGGPRVLTWLLDRMAMAPGTTLLDVGAGLGGPAAFARDRDRVRPVLLEPEPAAARAAGDLFGMPVARADAESLPLRDKGFDAVWSLGVLCTTPHQADLVAELARVVRPGGAVGVMVLVTSQDEALVAPTGNVFPPVAEVGRMVRAAGLVVQDTAEIPVDDPLPRDWEDAQATILEEVERRHGDHPAYVAAKEQEALMGDLVAHGLVRRLLLAARAGEVDHGR</sequence>
<reference evidence="2 3" key="1">
    <citation type="submission" date="2020-04" db="EMBL/GenBank/DDBJ databases">
        <title>Knoellia sp. isolate from air conditioner.</title>
        <authorList>
            <person name="Chea S."/>
            <person name="Kim D.-U."/>
        </authorList>
    </citation>
    <scope>NUCLEOTIDE SEQUENCE [LARGE SCALE GENOMIC DNA]</scope>
    <source>
        <strain evidence="2 3">DB2414S</strain>
    </source>
</reference>
<evidence type="ECO:0000259" key="1">
    <source>
        <dbReference type="Pfam" id="PF08241"/>
    </source>
</evidence>
<keyword evidence="2" id="KW-0489">Methyltransferase</keyword>
<gene>
    <name evidence="2" type="ORF">HJG52_10750</name>
</gene>
<evidence type="ECO:0000313" key="2">
    <source>
        <dbReference type="EMBL" id="NNM46483.1"/>
    </source>
</evidence>
<protein>
    <submittedName>
        <fullName evidence="2">Class I SAM-dependent methyltransferase</fullName>
    </submittedName>
</protein>